<dbReference type="PANTHER" id="PTHR10257">
    <property type="entry name" value="SERINE/THREONINE PROTEIN PHOSPHATASE 2A PP2A REGULATORY SUBUNIT B"/>
    <property type="match status" value="1"/>
</dbReference>
<gene>
    <name evidence="2" type="ORF">EB796_002593</name>
</gene>
<dbReference type="SUPFAM" id="SSF48371">
    <property type="entry name" value="ARM repeat"/>
    <property type="match status" value="1"/>
</dbReference>
<accession>A0A7J7KK98</accession>
<dbReference type="PANTHER" id="PTHR10257:SF5">
    <property type="entry name" value="WIDERBORST, ISOFORM H"/>
    <property type="match status" value="1"/>
</dbReference>
<reference evidence="2" key="1">
    <citation type="submission" date="2020-06" db="EMBL/GenBank/DDBJ databases">
        <title>Draft genome of Bugula neritina, a colonial animal packing powerful symbionts and potential medicines.</title>
        <authorList>
            <person name="Rayko M."/>
        </authorList>
    </citation>
    <scope>NUCLEOTIDE SEQUENCE [LARGE SCALE GENOMIC DNA]</scope>
    <source>
        <strain evidence="2">Kwan_BN1</strain>
    </source>
</reference>
<proteinExistence type="inferred from homology"/>
<comment type="similarity">
    <text evidence="1">Belongs to the phosphatase 2A regulatory subunit B56 family.</text>
</comment>
<comment type="caution">
    <text evidence="2">The sequence shown here is derived from an EMBL/GenBank/DDBJ whole genome shotgun (WGS) entry which is preliminary data.</text>
</comment>
<dbReference type="GO" id="GO:0005634">
    <property type="term" value="C:nucleus"/>
    <property type="evidence" value="ECO:0007669"/>
    <property type="project" value="TreeGrafter"/>
</dbReference>
<dbReference type="FunFam" id="1.25.10.10:FF:000010">
    <property type="entry name" value="Serine/threonine-protein phosphatase 2A 56 kDa regulatory subunit"/>
    <property type="match status" value="1"/>
</dbReference>
<sequence>MALGTPKMDKLKIATRLGVVDNESSISNLKIGLKLPRAKKGQGSSRYRVATGVEISQLPLLKDTPAADQTDLFIKKLQQCCTVFNFIDPVADLKGKEIKRACLGEIVEYITSNRGVLSESIYPEVAKMVACNLFRTLPPNENAIAEGDEDDPTLEAAWPHLQLVYEFFLRFLESPDFHPSSAKGHMNRKFVLEIRYSMFCWTYLIVKILERDFLKTCLHRIYGKFLGLRAFIRKQINNIFLAFVYETERFNGVAELLEILGSIINGFALPLKPEHKTFLMKVLLPLHKPKSLVAYHAQLAYCVVQFLEKDPSLTEPVINGLLKFWPKTCSPKEVMFLGELEEILDVIEVAQFRKVQEPLFKQIAQCVSSPHFQVAERALYYWNNEYLMSFIEQNSNVILPIMFPALYRISKEHWNQTIIALVYNVLKTFMEMNSKLFDELTANYKSERQKWEVKVQLSHLTHELGGGKCIPTMITPVQPPPFSQPTDRRCQHFPQSSATLLNAQPILSTYPVQIYTFNPSSSLSMYSATYCTLLMLTLSGFSCPSHLLTPARRAQLYLQLQS</sequence>
<dbReference type="GO" id="GO:0005829">
    <property type="term" value="C:cytosol"/>
    <property type="evidence" value="ECO:0007669"/>
    <property type="project" value="TreeGrafter"/>
</dbReference>
<dbReference type="Gene3D" id="1.25.10.10">
    <property type="entry name" value="Leucine-rich Repeat Variant"/>
    <property type="match status" value="1"/>
</dbReference>
<evidence type="ECO:0000256" key="1">
    <source>
        <dbReference type="ARBA" id="ARBA00009745"/>
    </source>
</evidence>
<dbReference type="Pfam" id="PF01603">
    <property type="entry name" value="B56"/>
    <property type="match status" value="1"/>
</dbReference>
<dbReference type="AlphaFoldDB" id="A0A7J7KK98"/>
<name>A0A7J7KK98_BUGNE</name>
<evidence type="ECO:0000313" key="2">
    <source>
        <dbReference type="EMBL" id="KAF6039102.1"/>
    </source>
</evidence>
<dbReference type="Proteomes" id="UP000593567">
    <property type="component" value="Unassembled WGS sequence"/>
</dbReference>
<dbReference type="OrthoDB" id="10264446at2759"/>
<dbReference type="GO" id="GO:0072542">
    <property type="term" value="F:protein phosphatase activator activity"/>
    <property type="evidence" value="ECO:0007669"/>
    <property type="project" value="TreeGrafter"/>
</dbReference>
<dbReference type="GO" id="GO:0007165">
    <property type="term" value="P:signal transduction"/>
    <property type="evidence" value="ECO:0007669"/>
    <property type="project" value="InterPro"/>
</dbReference>
<dbReference type="InterPro" id="IPR011989">
    <property type="entry name" value="ARM-like"/>
</dbReference>
<dbReference type="GO" id="GO:0000159">
    <property type="term" value="C:protein phosphatase type 2A complex"/>
    <property type="evidence" value="ECO:0007669"/>
    <property type="project" value="InterPro"/>
</dbReference>
<organism evidence="2 3">
    <name type="scientific">Bugula neritina</name>
    <name type="common">Brown bryozoan</name>
    <name type="synonym">Sertularia neritina</name>
    <dbReference type="NCBI Taxonomy" id="10212"/>
    <lineage>
        <taxon>Eukaryota</taxon>
        <taxon>Metazoa</taxon>
        <taxon>Spiralia</taxon>
        <taxon>Lophotrochozoa</taxon>
        <taxon>Bryozoa</taxon>
        <taxon>Gymnolaemata</taxon>
        <taxon>Cheilostomatida</taxon>
        <taxon>Flustrina</taxon>
        <taxon>Buguloidea</taxon>
        <taxon>Bugulidae</taxon>
        <taxon>Bugula</taxon>
    </lineage>
</organism>
<dbReference type="InterPro" id="IPR002554">
    <property type="entry name" value="PP2A_B56"/>
</dbReference>
<evidence type="ECO:0000313" key="3">
    <source>
        <dbReference type="Proteomes" id="UP000593567"/>
    </source>
</evidence>
<keyword evidence="3" id="KW-1185">Reference proteome</keyword>
<dbReference type="EMBL" id="VXIV02000304">
    <property type="protein sequence ID" value="KAF6039102.1"/>
    <property type="molecule type" value="Genomic_DNA"/>
</dbReference>
<dbReference type="InterPro" id="IPR016024">
    <property type="entry name" value="ARM-type_fold"/>
</dbReference>
<protein>
    <submittedName>
        <fullName evidence="2">PPP2R5B</fullName>
    </submittedName>
</protein>